<dbReference type="EMBL" id="JABBPN010000002">
    <property type="protein sequence ID" value="NMO94713.1"/>
    <property type="molecule type" value="Genomic_DNA"/>
</dbReference>
<comment type="caution">
    <text evidence="2">The sequence shown here is derived from an EMBL/GenBank/DDBJ whole genome shotgun (WGS) entry which is preliminary data.</text>
</comment>
<keyword evidence="3" id="KW-1185">Reference proteome</keyword>
<keyword evidence="1" id="KW-0732">Signal</keyword>
<dbReference type="PROSITE" id="PS51257">
    <property type="entry name" value="PROKAR_LIPOPROTEIN"/>
    <property type="match status" value="1"/>
</dbReference>
<evidence type="ECO:0000256" key="1">
    <source>
        <dbReference type="SAM" id="SignalP"/>
    </source>
</evidence>
<dbReference type="SUPFAM" id="SSF53850">
    <property type="entry name" value="Periplasmic binding protein-like II"/>
    <property type="match status" value="1"/>
</dbReference>
<accession>A0A848M4I7</accession>
<sequence>MTRILKKRLATVLSSIICLSMISACSPSGNEGKTEEPAQQSTENVIVDGKFKDTVTMNIARQMTADVTFQKGEDINNNPHEKWVKDKFNIDFNYVWTADSSSIDTKVRLMLSANEELPDIMQFRGSQDVADALIDSGKFMEVGELFEQYAGETWKQAMAEDPSVWNPYTRDGKRYGVPILDYAYNNDPVLWIRDDWMKKFNLEAPKNIEELEAMMDVFANQDPDGNGKKDTVGLAVGFKDGMKTWGPADSGFLFGAYGTMTNQWNLNEEGKLEYGSVQPEAKEVLAKLQDWMKKGYIHKEAGLQDAGKALELFAAGRAGIVTSPYWSAGWVLPGVKEVDPNAEYSPYPLPAGPDGSIGRGQSLTSNGVILINKDFEHPEAFFLYADYLFENQGKPGSDLEYGLAEGYDYLMRDGQPVWSADEFPEDKPFVPVPKYTLLFDGARIPSQMMKTMYDLAGGKEPETTAEKKASTDLPGTIKAGGVNYEQREFAMPNMFNGSVTKTMKKRWDFLFQMEKETFNKIIYGDLPIDAFDSFTEQWKSSGGETITAEVNEWYESVQVK</sequence>
<feature type="chain" id="PRO_5032437548" evidence="1">
    <location>
        <begin position="25"/>
        <end position="560"/>
    </location>
</feature>
<protein>
    <submittedName>
        <fullName evidence="2">Extracellular solute-binding protein</fullName>
    </submittedName>
</protein>
<dbReference type="CDD" id="cd13580">
    <property type="entry name" value="PBP2_AlgQ_like_1"/>
    <property type="match status" value="1"/>
</dbReference>
<dbReference type="Gene3D" id="3.40.190.10">
    <property type="entry name" value="Periplasmic binding protein-like II"/>
    <property type="match status" value="3"/>
</dbReference>
<reference evidence="2 3" key="1">
    <citation type="submission" date="2020-04" db="EMBL/GenBank/DDBJ databases">
        <title>Paenibacillus algicola sp. nov., a novel marine bacterium producing alginate lyase.</title>
        <authorList>
            <person name="Huang H."/>
        </authorList>
    </citation>
    <scope>NUCLEOTIDE SEQUENCE [LARGE SCALE GENOMIC DNA]</scope>
    <source>
        <strain evidence="2 3">L7-75</strain>
    </source>
</reference>
<gene>
    <name evidence="2" type="ORF">HII30_02775</name>
</gene>
<feature type="signal peptide" evidence="1">
    <location>
        <begin position="1"/>
        <end position="24"/>
    </location>
</feature>
<dbReference type="Proteomes" id="UP000565468">
    <property type="component" value="Unassembled WGS sequence"/>
</dbReference>
<dbReference type="PANTHER" id="PTHR43649">
    <property type="entry name" value="ARABINOSE-BINDING PROTEIN-RELATED"/>
    <property type="match status" value="1"/>
</dbReference>
<evidence type="ECO:0000313" key="3">
    <source>
        <dbReference type="Proteomes" id="UP000565468"/>
    </source>
</evidence>
<dbReference type="PANTHER" id="PTHR43649:SF12">
    <property type="entry name" value="DIACETYLCHITOBIOSE BINDING PROTEIN DASA"/>
    <property type="match status" value="1"/>
</dbReference>
<dbReference type="InterPro" id="IPR050490">
    <property type="entry name" value="Bact_solute-bd_prot1"/>
</dbReference>
<proteinExistence type="predicted"/>
<name>A0A848M4I7_PAELE</name>
<dbReference type="AlphaFoldDB" id="A0A848M4I7"/>
<organism evidence="2 3">
    <name type="scientific">Paenibacillus lemnae</name>
    <dbReference type="NCBI Taxonomy" id="1330551"/>
    <lineage>
        <taxon>Bacteria</taxon>
        <taxon>Bacillati</taxon>
        <taxon>Bacillota</taxon>
        <taxon>Bacilli</taxon>
        <taxon>Bacillales</taxon>
        <taxon>Paenibacillaceae</taxon>
        <taxon>Paenibacillus</taxon>
    </lineage>
</organism>
<evidence type="ECO:0000313" key="2">
    <source>
        <dbReference type="EMBL" id="NMO94713.1"/>
    </source>
</evidence>
<dbReference type="RefSeq" id="WP_169503409.1">
    <property type="nucleotide sequence ID" value="NZ_JABBPN010000002.1"/>
</dbReference>